<feature type="chain" id="PRO_5038338283" evidence="3">
    <location>
        <begin position="27"/>
        <end position="498"/>
    </location>
</feature>
<dbReference type="InterPro" id="IPR012251">
    <property type="entry name" value="GlcNAc_6-SO4ase"/>
</dbReference>
<dbReference type="InterPro" id="IPR017850">
    <property type="entry name" value="Alkaline_phosphatase_core_sf"/>
</dbReference>
<comment type="PTM">
    <text evidence="1">The conversion to 3-oxoalanine (also known as C-formylglycine, FGly), of a serine or cysteine residue in prokaryotes and of a cysteine residue in eukaryotes, is critical for catalytic activity.</text>
</comment>
<dbReference type="CDD" id="cd16147">
    <property type="entry name" value="G6S"/>
    <property type="match status" value="1"/>
</dbReference>
<gene>
    <name evidence="5" type="ORF">BCF44_119182</name>
</gene>
<accession>A0A3E0GZ23</accession>
<proteinExistence type="predicted"/>
<reference evidence="5 6" key="1">
    <citation type="submission" date="2018-08" db="EMBL/GenBank/DDBJ databases">
        <title>Genomic Encyclopedia of Archaeal and Bacterial Type Strains, Phase II (KMG-II): from individual species to whole genera.</title>
        <authorList>
            <person name="Goeker M."/>
        </authorList>
    </citation>
    <scope>NUCLEOTIDE SEQUENCE [LARGE SCALE GENOMIC DNA]</scope>
    <source>
        <strain evidence="5 6">DSM 45791</strain>
    </source>
</reference>
<dbReference type="EMBL" id="QUNO01000019">
    <property type="protein sequence ID" value="REH34906.1"/>
    <property type="molecule type" value="Genomic_DNA"/>
</dbReference>
<dbReference type="SUPFAM" id="SSF53649">
    <property type="entry name" value="Alkaline phosphatase-like"/>
    <property type="match status" value="1"/>
</dbReference>
<dbReference type="GO" id="GO:0030203">
    <property type="term" value="P:glycosaminoglycan metabolic process"/>
    <property type="evidence" value="ECO:0007669"/>
    <property type="project" value="InterPro"/>
</dbReference>
<dbReference type="AlphaFoldDB" id="A0A3E0GZ23"/>
<keyword evidence="3" id="KW-0732">Signal</keyword>
<protein>
    <submittedName>
        <fullName evidence="5">Arylsulfatase A-like enzyme</fullName>
    </submittedName>
</protein>
<feature type="modified residue" description="3-oxoalanine (Cys)" evidence="1">
    <location>
        <position position="82"/>
    </location>
</feature>
<sequence length="498" mass="53093">MSANGLARSRWAVAATALALVTTACALPGARAASNAGHAKPNIVFVLTDDLATNLVQYMPHVQALAKAGTSFSNYTVTDSLCCPSRSSLFSGRFPHDTGIYTNGGNDGGFGTFHARGEEKDTVATSLQQAGYRTGMMGKYLNGYQPASTLDGQADYVPPGWSTWDVAGDGYPEFNYDLNENHKVVHYGSQPKDYLTDVLSGKASDFITSSATAHSPFFLEVATFAPHAPYTPAPADANSFPGLTAPEGPAYDTLPTDPPAWLAGRAPLTAQEQQNIDTSFRKRVQAVQAVDRMIASIEHTLSTAGVAGDTDIVFSSDNGYHMGEYRLNPGKMTAFDTDVNVPLIVSGPGVPAGRTSSAPVENIDLRPTFADLAGANTPTDVDGHTLARLLTDDNPADWRTAALIEHHGPDTNPDDPDFPAANSGNPTSYEALRTAAYTYVEYSDGGTEYYDRRSDPHELHNTVKQLPAATLTALHDDLRAMTACHGQVSCWHAAHLAH</sequence>
<evidence type="ECO:0000259" key="4">
    <source>
        <dbReference type="Pfam" id="PF00884"/>
    </source>
</evidence>
<feature type="signal peptide" evidence="3">
    <location>
        <begin position="1"/>
        <end position="26"/>
    </location>
</feature>
<feature type="domain" description="Sulfatase N-terminal" evidence="4">
    <location>
        <begin position="41"/>
        <end position="375"/>
    </location>
</feature>
<organism evidence="5 6">
    <name type="scientific">Kutzneria buriramensis</name>
    <dbReference type="NCBI Taxonomy" id="1045776"/>
    <lineage>
        <taxon>Bacteria</taxon>
        <taxon>Bacillati</taxon>
        <taxon>Actinomycetota</taxon>
        <taxon>Actinomycetes</taxon>
        <taxon>Pseudonocardiales</taxon>
        <taxon>Pseudonocardiaceae</taxon>
        <taxon>Kutzneria</taxon>
    </lineage>
</organism>
<dbReference type="RefSeq" id="WP_116180291.1">
    <property type="nucleotide sequence ID" value="NZ_CP144375.1"/>
</dbReference>
<dbReference type="GO" id="GO:0008449">
    <property type="term" value="F:N-acetylglucosamine-6-sulfatase activity"/>
    <property type="evidence" value="ECO:0007669"/>
    <property type="project" value="InterPro"/>
</dbReference>
<dbReference type="OrthoDB" id="9777306at2"/>
<evidence type="ECO:0000256" key="2">
    <source>
        <dbReference type="SAM" id="MobiDB-lite"/>
    </source>
</evidence>
<dbReference type="PANTHER" id="PTHR43108">
    <property type="entry name" value="N-ACETYLGLUCOSAMINE-6-SULFATASE FAMILY MEMBER"/>
    <property type="match status" value="1"/>
</dbReference>
<dbReference type="Pfam" id="PF00884">
    <property type="entry name" value="Sulfatase"/>
    <property type="match status" value="1"/>
</dbReference>
<evidence type="ECO:0000313" key="6">
    <source>
        <dbReference type="Proteomes" id="UP000256269"/>
    </source>
</evidence>
<evidence type="ECO:0000256" key="1">
    <source>
        <dbReference type="PIRSR" id="PIRSR036666-50"/>
    </source>
</evidence>
<feature type="region of interest" description="Disordered" evidence="2">
    <location>
        <begin position="238"/>
        <end position="258"/>
    </location>
</feature>
<keyword evidence="6" id="KW-1185">Reference proteome</keyword>
<name>A0A3E0GZ23_9PSEU</name>
<dbReference type="Proteomes" id="UP000256269">
    <property type="component" value="Unassembled WGS sequence"/>
</dbReference>
<dbReference type="PANTHER" id="PTHR43108:SF8">
    <property type="entry name" value="SD21168P"/>
    <property type="match status" value="1"/>
</dbReference>
<dbReference type="Gene3D" id="3.40.720.10">
    <property type="entry name" value="Alkaline Phosphatase, subunit A"/>
    <property type="match status" value="1"/>
</dbReference>
<evidence type="ECO:0000256" key="3">
    <source>
        <dbReference type="SAM" id="SignalP"/>
    </source>
</evidence>
<evidence type="ECO:0000313" key="5">
    <source>
        <dbReference type="EMBL" id="REH34906.1"/>
    </source>
</evidence>
<dbReference type="PIRSF" id="PIRSF036666">
    <property type="entry name" value="G6S"/>
    <property type="match status" value="1"/>
</dbReference>
<comment type="caution">
    <text evidence="5">The sequence shown here is derived from an EMBL/GenBank/DDBJ whole genome shotgun (WGS) entry which is preliminary data.</text>
</comment>
<dbReference type="InterPro" id="IPR000917">
    <property type="entry name" value="Sulfatase_N"/>
</dbReference>